<feature type="DNA-binding region" description="Homeobox" evidence="6">
    <location>
        <begin position="146"/>
        <end position="205"/>
    </location>
</feature>
<feature type="region of interest" description="Disordered" evidence="8">
    <location>
        <begin position="203"/>
        <end position="235"/>
    </location>
</feature>
<evidence type="ECO:0000256" key="8">
    <source>
        <dbReference type="SAM" id="MobiDB-lite"/>
    </source>
</evidence>
<dbReference type="PRINTS" id="PR00024">
    <property type="entry name" value="HOMEOBOX"/>
</dbReference>
<dbReference type="GO" id="GO:0000981">
    <property type="term" value="F:DNA-binding transcription factor activity, RNA polymerase II-specific"/>
    <property type="evidence" value="ECO:0007669"/>
    <property type="project" value="InterPro"/>
</dbReference>
<dbReference type="PANTHER" id="PTHR46808">
    <property type="entry name" value="H2.0-LIKE HOMEOBOX PROTEIN"/>
    <property type="match status" value="1"/>
</dbReference>
<dbReference type="PROSITE" id="PS00027">
    <property type="entry name" value="HOMEOBOX_1"/>
    <property type="match status" value="1"/>
</dbReference>
<dbReference type="InterPro" id="IPR001356">
    <property type="entry name" value="HD"/>
</dbReference>
<gene>
    <name evidence="10" type="ORF">NQ315_007898</name>
</gene>
<keyword evidence="4 6" id="KW-0539">Nucleus</keyword>
<sequence length="235" mass="26198">MSTTSEHLINISNSKKEPQKLNFGIDRLLSTDTSKDNNCIRESLFANFSQSMVSTSITKPLPTIAIPCSDCVTSLYRCCRVSPSGCSQDNLTGLLGSSTFVSSSGIYSVQPIKPFATRASIRIPVSTSSSPPPNLQLGGNHNKRKRSWSRAVFSNLQRKGLERRFQIQKYITKPDRRQLAATLGLTDAQVKVWFQNRRMKWRHSKESIKTGENAADSTQDQDLHIDVDTLTDEAD</sequence>
<name>A0AAV8W968_9CUCU</name>
<dbReference type="PRINTS" id="PR00031">
    <property type="entry name" value="HTHREPRESSR"/>
</dbReference>
<dbReference type="EMBL" id="JANEYG010000006">
    <property type="protein sequence ID" value="KAJ8922863.1"/>
    <property type="molecule type" value="Genomic_DNA"/>
</dbReference>
<accession>A0AAV8W968</accession>
<dbReference type="AlphaFoldDB" id="A0AAV8W968"/>
<proteinExistence type="inferred from homology"/>
<keyword evidence="2 6" id="KW-0238">DNA-binding</keyword>
<feature type="domain" description="Homeobox" evidence="9">
    <location>
        <begin position="144"/>
        <end position="204"/>
    </location>
</feature>
<reference evidence="10 11" key="1">
    <citation type="journal article" date="2023" name="Insect Mol. Biol.">
        <title>Genome sequencing provides insights into the evolution of gene families encoding plant cell wall-degrading enzymes in longhorned beetles.</title>
        <authorList>
            <person name="Shin N.R."/>
            <person name="Okamura Y."/>
            <person name="Kirsch R."/>
            <person name="Pauchet Y."/>
        </authorList>
    </citation>
    <scope>NUCLEOTIDE SEQUENCE [LARGE SCALE GENOMIC DNA]</scope>
    <source>
        <strain evidence="10">EAD_L_NR</strain>
    </source>
</reference>
<comment type="caution">
    <text evidence="10">The sequence shown here is derived from an EMBL/GenBank/DDBJ whole genome shotgun (WGS) entry which is preliminary data.</text>
</comment>
<dbReference type="PROSITE" id="PS50071">
    <property type="entry name" value="HOMEOBOX_2"/>
    <property type="match status" value="1"/>
</dbReference>
<dbReference type="InterPro" id="IPR052497">
    <property type="entry name" value="H2.0_Homeobox_TF"/>
</dbReference>
<protein>
    <recommendedName>
        <fullName evidence="9">Homeobox domain-containing protein</fullName>
    </recommendedName>
</protein>
<evidence type="ECO:0000256" key="4">
    <source>
        <dbReference type="ARBA" id="ARBA00023242"/>
    </source>
</evidence>
<dbReference type="CDD" id="cd00086">
    <property type="entry name" value="homeodomain"/>
    <property type="match status" value="1"/>
</dbReference>
<evidence type="ECO:0000256" key="5">
    <source>
        <dbReference type="ARBA" id="ARBA00038504"/>
    </source>
</evidence>
<evidence type="ECO:0000256" key="3">
    <source>
        <dbReference type="ARBA" id="ARBA00023155"/>
    </source>
</evidence>
<dbReference type="PANTHER" id="PTHR46808:SF1">
    <property type="entry name" value="H2.0-LIKE HOMEOBOX PROTEIN"/>
    <property type="match status" value="1"/>
</dbReference>
<evidence type="ECO:0000313" key="11">
    <source>
        <dbReference type="Proteomes" id="UP001159042"/>
    </source>
</evidence>
<dbReference type="Proteomes" id="UP001159042">
    <property type="component" value="Unassembled WGS sequence"/>
</dbReference>
<dbReference type="InterPro" id="IPR000047">
    <property type="entry name" value="HTH_motif"/>
</dbReference>
<evidence type="ECO:0000256" key="7">
    <source>
        <dbReference type="RuleBase" id="RU000682"/>
    </source>
</evidence>
<evidence type="ECO:0000256" key="1">
    <source>
        <dbReference type="ARBA" id="ARBA00004123"/>
    </source>
</evidence>
<organism evidence="10 11">
    <name type="scientific">Exocentrus adspersus</name>
    <dbReference type="NCBI Taxonomy" id="1586481"/>
    <lineage>
        <taxon>Eukaryota</taxon>
        <taxon>Metazoa</taxon>
        <taxon>Ecdysozoa</taxon>
        <taxon>Arthropoda</taxon>
        <taxon>Hexapoda</taxon>
        <taxon>Insecta</taxon>
        <taxon>Pterygota</taxon>
        <taxon>Neoptera</taxon>
        <taxon>Endopterygota</taxon>
        <taxon>Coleoptera</taxon>
        <taxon>Polyphaga</taxon>
        <taxon>Cucujiformia</taxon>
        <taxon>Chrysomeloidea</taxon>
        <taxon>Cerambycidae</taxon>
        <taxon>Lamiinae</taxon>
        <taxon>Acanthocinini</taxon>
        <taxon>Exocentrus</taxon>
    </lineage>
</organism>
<keyword evidence="3 6" id="KW-0371">Homeobox</keyword>
<dbReference type="InterPro" id="IPR009057">
    <property type="entry name" value="Homeodomain-like_sf"/>
</dbReference>
<evidence type="ECO:0000256" key="6">
    <source>
        <dbReference type="PROSITE-ProRule" id="PRU00108"/>
    </source>
</evidence>
<dbReference type="SMART" id="SM00389">
    <property type="entry name" value="HOX"/>
    <property type="match status" value="1"/>
</dbReference>
<dbReference type="Pfam" id="PF00046">
    <property type="entry name" value="Homeodomain"/>
    <property type="match status" value="1"/>
</dbReference>
<dbReference type="SUPFAM" id="SSF46689">
    <property type="entry name" value="Homeodomain-like"/>
    <property type="match status" value="1"/>
</dbReference>
<evidence type="ECO:0000313" key="10">
    <source>
        <dbReference type="EMBL" id="KAJ8922863.1"/>
    </source>
</evidence>
<dbReference type="GO" id="GO:0043565">
    <property type="term" value="F:sequence-specific DNA binding"/>
    <property type="evidence" value="ECO:0007669"/>
    <property type="project" value="TreeGrafter"/>
</dbReference>
<keyword evidence="11" id="KW-1185">Reference proteome</keyword>
<evidence type="ECO:0000256" key="2">
    <source>
        <dbReference type="ARBA" id="ARBA00023125"/>
    </source>
</evidence>
<dbReference type="GO" id="GO:0005634">
    <property type="term" value="C:nucleus"/>
    <property type="evidence" value="ECO:0007669"/>
    <property type="project" value="UniProtKB-SubCell"/>
</dbReference>
<dbReference type="InterPro" id="IPR020479">
    <property type="entry name" value="HD_metazoa"/>
</dbReference>
<evidence type="ECO:0000259" key="9">
    <source>
        <dbReference type="PROSITE" id="PS50071"/>
    </source>
</evidence>
<comment type="similarity">
    <text evidence="5">Belongs to the H2.0 homeobox family.</text>
</comment>
<dbReference type="InterPro" id="IPR017970">
    <property type="entry name" value="Homeobox_CS"/>
</dbReference>
<dbReference type="Gene3D" id="1.10.10.60">
    <property type="entry name" value="Homeodomain-like"/>
    <property type="match status" value="1"/>
</dbReference>
<comment type="subcellular location">
    <subcellularLocation>
        <location evidence="1 6 7">Nucleus</location>
    </subcellularLocation>
</comment>